<dbReference type="Gene3D" id="3.40.50.1820">
    <property type="entry name" value="alpha/beta hydrolase"/>
    <property type="match status" value="1"/>
</dbReference>
<reference evidence="2 3" key="1">
    <citation type="journal article" date="2010" name="Nature">
        <title>Comparative genomics reveals mobile pathogenicity chromosomes in Fusarium.</title>
        <authorList>
            <person name="Ma L.J."/>
            <person name="van der Does H.C."/>
            <person name="Borkovich K.A."/>
            <person name="Coleman J.J."/>
            <person name="Daboussi M.J."/>
            <person name="Di Pietro A."/>
            <person name="Dufresne M."/>
            <person name="Freitag M."/>
            <person name="Grabherr M."/>
            <person name="Henrissat B."/>
            <person name="Houterman P.M."/>
            <person name="Kang S."/>
            <person name="Shim W.B."/>
            <person name="Woloshuk C."/>
            <person name="Xie X."/>
            <person name="Xu J.R."/>
            <person name="Antoniw J."/>
            <person name="Baker S.E."/>
            <person name="Bluhm B.H."/>
            <person name="Breakspear A."/>
            <person name="Brown D.W."/>
            <person name="Butchko R.A."/>
            <person name="Chapman S."/>
            <person name="Coulson R."/>
            <person name="Coutinho P.M."/>
            <person name="Danchin E.G."/>
            <person name="Diener A."/>
            <person name="Gale L.R."/>
            <person name="Gardiner D.M."/>
            <person name="Goff S."/>
            <person name="Hammond-Kosack K.E."/>
            <person name="Hilburn K."/>
            <person name="Hua-Van A."/>
            <person name="Jonkers W."/>
            <person name="Kazan K."/>
            <person name="Kodira C.D."/>
            <person name="Koehrsen M."/>
            <person name="Kumar L."/>
            <person name="Lee Y.H."/>
            <person name="Li L."/>
            <person name="Manners J.M."/>
            <person name="Miranda-Saavedra D."/>
            <person name="Mukherjee M."/>
            <person name="Park G."/>
            <person name="Park J."/>
            <person name="Park S.Y."/>
            <person name="Proctor R.H."/>
            <person name="Regev A."/>
            <person name="Ruiz-Roldan M.C."/>
            <person name="Sain D."/>
            <person name="Sakthikumar S."/>
            <person name="Sykes S."/>
            <person name="Schwartz D.C."/>
            <person name="Turgeon B.G."/>
            <person name="Wapinski I."/>
            <person name="Yoder O."/>
            <person name="Young S."/>
            <person name="Zeng Q."/>
            <person name="Zhou S."/>
            <person name="Galagan J."/>
            <person name="Cuomo C.A."/>
            <person name="Kistler H.C."/>
            <person name="Rep M."/>
        </authorList>
    </citation>
    <scope>NUCLEOTIDE SEQUENCE [LARGE SCALE GENOMIC DNA]</scope>
    <source>
        <strain evidence="3">M3125 / FGSC 7600</strain>
    </source>
</reference>
<accession>W7LS30</accession>
<proteinExistence type="predicted"/>
<evidence type="ECO:0000313" key="2">
    <source>
        <dbReference type="EMBL" id="EWG38319.1"/>
    </source>
</evidence>
<dbReference type="Pfam" id="PF00561">
    <property type="entry name" value="Abhydrolase_1"/>
    <property type="match status" value="1"/>
</dbReference>
<gene>
    <name evidence="2" type="ORF">FVEG_14868</name>
</gene>
<feature type="domain" description="AB hydrolase-1" evidence="1">
    <location>
        <begin position="29"/>
        <end position="81"/>
    </location>
</feature>
<keyword evidence="3" id="KW-1185">Reference proteome</keyword>
<evidence type="ECO:0000313" key="3">
    <source>
        <dbReference type="Proteomes" id="UP000009096"/>
    </source>
</evidence>
<dbReference type="InterPro" id="IPR029058">
    <property type="entry name" value="AB_hydrolase_fold"/>
</dbReference>
<protein>
    <recommendedName>
        <fullName evidence="1">AB hydrolase-1 domain-containing protein</fullName>
    </recommendedName>
</protein>
<sequence>MQSYEKMVDSYQNISMGCRTMTSRLMDHLDKIYIVKMLEAVRKALGSEKIHFQGLSYGTIIGPQYGYYYPDANLSMVLDGNLEHYEDGTS</sequence>
<dbReference type="SUPFAM" id="SSF53474">
    <property type="entry name" value="alpha/beta-Hydrolases"/>
    <property type="match status" value="1"/>
</dbReference>
<dbReference type="GeneID" id="30071744"/>
<dbReference type="KEGG" id="fvr:FVEG_14868"/>
<evidence type="ECO:0000259" key="1">
    <source>
        <dbReference type="Pfam" id="PF00561"/>
    </source>
</evidence>
<name>W7LS30_GIBM7</name>
<dbReference type="AlphaFoldDB" id="W7LS30"/>
<dbReference type="EMBL" id="CM000583">
    <property type="protein sequence ID" value="EWG38319.1"/>
    <property type="molecule type" value="Genomic_DNA"/>
</dbReference>
<organism evidence="2 3">
    <name type="scientific">Gibberella moniliformis (strain M3125 / FGSC 7600)</name>
    <name type="common">Maize ear and stalk rot fungus</name>
    <name type="synonym">Fusarium verticillioides</name>
    <dbReference type="NCBI Taxonomy" id="334819"/>
    <lineage>
        <taxon>Eukaryota</taxon>
        <taxon>Fungi</taxon>
        <taxon>Dikarya</taxon>
        <taxon>Ascomycota</taxon>
        <taxon>Pezizomycotina</taxon>
        <taxon>Sordariomycetes</taxon>
        <taxon>Hypocreomycetidae</taxon>
        <taxon>Hypocreales</taxon>
        <taxon>Nectriaceae</taxon>
        <taxon>Fusarium</taxon>
        <taxon>Fusarium fujikuroi species complex</taxon>
    </lineage>
</organism>
<dbReference type="EMBL" id="DS022243">
    <property type="protein sequence ID" value="EWG38319.1"/>
    <property type="molecule type" value="Genomic_DNA"/>
</dbReference>
<dbReference type="Proteomes" id="UP000009096">
    <property type="component" value="Chromosome 6"/>
</dbReference>
<dbReference type="VEuPathDB" id="FungiDB:FVEG_14868"/>
<dbReference type="InterPro" id="IPR000073">
    <property type="entry name" value="AB_hydrolase_1"/>
</dbReference>
<dbReference type="RefSeq" id="XP_018744510.1">
    <property type="nucleotide sequence ID" value="XM_018903885.1"/>
</dbReference>